<organism evidence="6 7">
    <name type="scientific">Jiella pelagia</name>
    <dbReference type="NCBI Taxonomy" id="2986949"/>
    <lineage>
        <taxon>Bacteria</taxon>
        <taxon>Pseudomonadati</taxon>
        <taxon>Pseudomonadota</taxon>
        <taxon>Alphaproteobacteria</taxon>
        <taxon>Hyphomicrobiales</taxon>
        <taxon>Aurantimonadaceae</taxon>
        <taxon>Jiella</taxon>
    </lineage>
</organism>
<dbReference type="InterPro" id="IPR036271">
    <property type="entry name" value="Tet_transcr_reg_TetR-rel_C_sf"/>
</dbReference>
<feature type="domain" description="HTH tetR-type" evidence="5">
    <location>
        <begin position="9"/>
        <end position="69"/>
    </location>
</feature>
<dbReference type="SUPFAM" id="SSF46689">
    <property type="entry name" value="Homeodomain-like"/>
    <property type="match status" value="1"/>
</dbReference>
<reference evidence="6" key="1">
    <citation type="submission" date="2022-12" db="EMBL/GenBank/DDBJ databases">
        <title>Jiella pelagia sp. nov., isolated from phosphonate enriched culture of Northwest Pacific surface seawater.</title>
        <authorList>
            <person name="Shin D.Y."/>
            <person name="Hwang C.Y."/>
        </authorList>
    </citation>
    <scope>NUCLEOTIDE SEQUENCE</scope>
    <source>
        <strain evidence="6">HL-NP1</strain>
    </source>
</reference>
<evidence type="ECO:0000256" key="1">
    <source>
        <dbReference type="ARBA" id="ARBA00023015"/>
    </source>
</evidence>
<keyword evidence="7" id="KW-1185">Reference proteome</keyword>
<evidence type="ECO:0000256" key="2">
    <source>
        <dbReference type="ARBA" id="ARBA00023125"/>
    </source>
</evidence>
<dbReference type="PRINTS" id="PR00455">
    <property type="entry name" value="HTHTETR"/>
</dbReference>
<dbReference type="EMBL" id="CP114029">
    <property type="protein sequence ID" value="WAP68941.1"/>
    <property type="molecule type" value="Genomic_DNA"/>
</dbReference>
<feature type="DNA-binding region" description="H-T-H motif" evidence="4">
    <location>
        <begin position="32"/>
        <end position="51"/>
    </location>
</feature>
<keyword evidence="2 4" id="KW-0238">DNA-binding</keyword>
<evidence type="ECO:0000313" key="7">
    <source>
        <dbReference type="Proteomes" id="UP001164020"/>
    </source>
</evidence>
<dbReference type="PROSITE" id="PS50977">
    <property type="entry name" value="HTH_TETR_2"/>
    <property type="match status" value="1"/>
</dbReference>
<accession>A0ABY7BYK4</accession>
<dbReference type="Gene3D" id="1.10.357.10">
    <property type="entry name" value="Tetracycline Repressor, domain 2"/>
    <property type="match status" value="1"/>
</dbReference>
<evidence type="ECO:0000256" key="3">
    <source>
        <dbReference type="ARBA" id="ARBA00023163"/>
    </source>
</evidence>
<evidence type="ECO:0000313" key="6">
    <source>
        <dbReference type="EMBL" id="WAP68941.1"/>
    </source>
</evidence>
<dbReference type="InterPro" id="IPR001647">
    <property type="entry name" value="HTH_TetR"/>
</dbReference>
<dbReference type="PANTHER" id="PTHR47506:SF7">
    <property type="entry name" value="TRANSCRIPTIONAL REGULATORY PROTEIN"/>
    <property type="match status" value="1"/>
</dbReference>
<dbReference type="Gene3D" id="1.10.10.60">
    <property type="entry name" value="Homeodomain-like"/>
    <property type="match status" value="1"/>
</dbReference>
<keyword evidence="3" id="KW-0804">Transcription</keyword>
<name>A0ABY7BYK4_9HYPH</name>
<dbReference type="SUPFAM" id="SSF48498">
    <property type="entry name" value="Tetracyclin repressor-like, C-terminal domain"/>
    <property type="match status" value="1"/>
</dbReference>
<proteinExistence type="predicted"/>
<dbReference type="PANTHER" id="PTHR47506">
    <property type="entry name" value="TRANSCRIPTIONAL REGULATORY PROTEIN"/>
    <property type="match status" value="1"/>
</dbReference>
<sequence>MRVTRAQAEQNRERVVDVASRLFRKHGFNGIGLADLMKGAGLTQGGFYKQFASKDDLAAKACARGYAAVRERWREFAGRDPERPLEPLVRAYLSPEHRDEQAEGCVMAALGADAARAAPAVRAAMEEGVVAYVEFLAACLPEDVPDRRQRAMAIASTMIGALVLSRSINDPALSKEILDASVRDILERSAADPQSRVSGQSV</sequence>
<dbReference type="InterPro" id="IPR009057">
    <property type="entry name" value="Homeodomain-like_sf"/>
</dbReference>
<evidence type="ECO:0000259" key="5">
    <source>
        <dbReference type="PROSITE" id="PS50977"/>
    </source>
</evidence>
<keyword evidence="1" id="KW-0805">Transcription regulation</keyword>
<dbReference type="Pfam" id="PF00440">
    <property type="entry name" value="TetR_N"/>
    <property type="match status" value="1"/>
</dbReference>
<protein>
    <submittedName>
        <fullName evidence="6">TetR/AcrR family transcriptional regulator</fullName>
    </submittedName>
</protein>
<evidence type="ECO:0000256" key="4">
    <source>
        <dbReference type="PROSITE-ProRule" id="PRU00335"/>
    </source>
</evidence>
<dbReference type="Proteomes" id="UP001164020">
    <property type="component" value="Chromosome"/>
</dbReference>
<gene>
    <name evidence="6" type="ORF">OH818_27685</name>
</gene>
<dbReference type="RefSeq" id="WP_268881377.1">
    <property type="nucleotide sequence ID" value="NZ_CP114029.1"/>
</dbReference>